<evidence type="ECO:0000256" key="3">
    <source>
        <dbReference type="RuleBase" id="RU000363"/>
    </source>
</evidence>
<dbReference type="InterPro" id="IPR036291">
    <property type="entry name" value="NAD(P)-bd_dom_sf"/>
</dbReference>
<dbReference type="InterPro" id="IPR002347">
    <property type="entry name" value="SDR_fam"/>
</dbReference>
<organism evidence="4 5">
    <name type="scientific">[Emmonsia] crescens</name>
    <dbReference type="NCBI Taxonomy" id="73230"/>
    <lineage>
        <taxon>Eukaryota</taxon>
        <taxon>Fungi</taxon>
        <taxon>Dikarya</taxon>
        <taxon>Ascomycota</taxon>
        <taxon>Pezizomycotina</taxon>
        <taxon>Eurotiomycetes</taxon>
        <taxon>Eurotiomycetidae</taxon>
        <taxon>Onygenales</taxon>
        <taxon>Ajellomycetaceae</taxon>
        <taxon>Emergomyces</taxon>
    </lineage>
</organism>
<dbReference type="PRINTS" id="PR00080">
    <property type="entry name" value="SDRFAMILY"/>
</dbReference>
<evidence type="ECO:0000313" key="4">
    <source>
        <dbReference type="EMBL" id="KKZ61255.1"/>
    </source>
</evidence>
<dbReference type="Pfam" id="PF00106">
    <property type="entry name" value="adh_short"/>
    <property type="match status" value="1"/>
</dbReference>
<evidence type="ECO:0000256" key="2">
    <source>
        <dbReference type="ARBA" id="ARBA00023002"/>
    </source>
</evidence>
<sequence length="322" mass="34556">MEPFTIPRTSLTTLTNKTTLITGGSSGIGLATAELLLSVSPTNNVVILDQQPPPSTSQLITSPENAHRTHFHKCNITSWTEQRAGFAAAITRFGRIDAVFVNAGIAEYGDQFFQDEMEGKKGGLERFRMLKEPDRRVVDVDLRAAGDTVKLAIYWMRKKVVGMDGKKGGVGSIIMTASLAGYLADGGAPAYSAAKHGIVGLLRALKNDVGKFNIAISVVAPAITVTPIITSSGRRTTSDAAEWAASMVKIGVPINKVESIALAVAHLINIGMQANGQGLLVQKDKMVDVERGIAKTREMWMGKEMLDLFKSGRNALMSQSKL</sequence>
<dbReference type="GO" id="GO:0016491">
    <property type="term" value="F:oxidoreductase activity"/>
    <property type="evidence" value="ECO:0007669"/>
    <property type="project" value="UniProtKB-KW"/>
</dbReference>
<dbReference type="SUPFAM" id="SSF51735">
    <property type="entry name" value="NAD(P)-binding Rossmann-fold domains"/>
    <property type="match status" value="1"/>
</dbReference>
<evidence type="ECO:0008006" key="6">
    <source>
        <dbReference type="Google" id="ProtNLM"/>
    </source>
</evidence>
<dbReference type="Gene3D" id="3.40.50.720">
    <property type="entry name" value="NAD(P)-binding Rossmann-like Domain"/>
    <property type="match status" value="1"/>
</dbReference>
<dbReference type="Proteomes" id="UP000034164">
    <property type="component" value="Unassembled WGS sequence"/>
</dbReference>
<dbReference type="PRINTS" id="PR00081">
    <property type="entry name" value="GDHRDH"/>
</dbReference>
<dbReference type="EMBL" id="LCZI01001320">
    <property type="protein sequence ID" value="KKZ61255.1"/>
    <property type="molecule type" value="Genomic_DNA"/>
</dbReference>
<dbReference type="VEuPathDB" id="FungiDB:EMCG_04128"/>
<comment type="caution">
    <text evidence="4">The sequence shown here is derived from an EMBL/GenBank/DDBJ whole genome shotgun (WGS) entry which is preliminary data.</text>
</comment>
<reference evidence="5" key="1">
    <citation type="journal article" date="2015" name="PLoS Genet.">
        <title>The dynamic genome and transcriptome of the human fungal pathogen Blastomyces and close relative Emmonsia.</title>
        <authorList>
            <person name="Munoz J.F."/>
            <person name="Gauthier G.M."/>
            <person name="Desjardins C.A."/>
            <person name="Gallo J.E."/>
            <person name="Holder J."/>
            <person name="Sullivan T.D."/>
            <person name="Marty A.J."/>
            <person name="Carmen J.C."/>
            <person name="Chen Z."/>
            <person name="Ding L."/>
            <person name="Gujja S."/>
            <person name="Magrini V."/>
            <person name="Misas E."/>
            <person name="Mitreva M."/>
            <person name="Priest M."/>
            <person name="Saif S."/>
            <person name="Whiston E.A."/>
            <person name="Young S."/>
            <person name="Zeng Q."/>
            <person name="Goldman W.E."/>
            <person name="Mardis E.R."/>
            <person name="Taylor J.W."/>
            <person name="McEwen J.G."/>
            <person name="Clay O.K."/>
            <person name="Klein B.S."/>
            <person name="Cuomo C.A."/>
        </authorList>
    </citation>
    <scope>NUCLEOTIDE SEQUENCE [LARGE SCALE GENOMIC DNA]</scope>
    <source>
        <strain evidence="5">UAMH 3008</strain>
    </source>
</reference>
<name>A0A0G2HU42_9EURO</name>
<dbReference type="PANTHER" id="PTHR43180">
    <property type="entry name" value="3-OXOACYL-(ACYL-CARRIER-PROTEIN) REDUCTASE (AFU_ORTHOLOGUE AFUA_6G11210)"/>
    <property type="match status" value="1"/>
</dbReference>
<keyword evidence="2" id="KW-0560">Oxidoreductase</keyword>
<dbReference type="AlphaFoldDB" id="A0A0G2HU42"/>
<evidence type="ECO:0000256" key="1">
    <source>
        <dbReference type="ARBA" id="ARBA00006484"/>
    </source>
</evidence>
<dbReference type="PANTHER" id="PTHR43180:SF80">
    <property type="entry name" value="NAD(P)-BINDING PROTEIN"/>
    <property type="match status" value="1"/>
</dbReference>
<protein>
    <recommendedName>
        <fullName evidence="6">NAD(P)-binding protein</fullName>
    </recommendedName>
</protein>
<evidence type="ECO:0000313" key="5">
    <source>
        <dbReference type="Proteomes" id="UP000034164"/>
    </source>
</evidence>
<gene>
    <name evidence="4" type="ORF">EMCG_04128</name>
</gene>
<comment type="similarity">
    <text evidence="1 3">Belongs to the short-chain dehydrogenases/reductases (SDR) family.</text>
</comment>
<dbReference type="OrthoDB" id="37659at2759"/>
<accession>A0A0G2HU42</accession>
<proteinExistence type="inferred from homology"/>